<comment type="caution">
    <text evidence="3">The sequence shown here is derived from an EMBL/GenBank/DDBJ whole genome shotgun (WGS) entry which is preliminary data.</text>
</comment>
<dbReference type="EMBL" id="BQNB010015408">
    <property type="protein sequence ID" value="GJT39694.1"/>
    <property type="molecule type" value="Genomic_DNA"/>
</dbReference>
<feature type="domain" description="Retrovirus-related Pol polyprotein from transposon TNT 1-94-like beta-barrel" evidence="2">
    <location>
        <begin position="479"/>
        <end position="511"/>
    </location>
</feature>
<feature type="coiled-coil region" evidence="1">
    <location>
        <begin position="297"/>
        <end position="331"/>
    </location>
</feature>
<dbReference type="Proteomes" id="UP001151760">
    <property type="component" value="Unassembled WGS sequence"/>
</dbReference>
<evidence type="ECO:0000256" key="1">
    <source>
        <dbReference type="SAM" id="Coils"/>
    </source>
</evidence>
<proteinExistence type="predicted"/>
<keyword evidence="1" id="KW-0175">Coiled coil</keyword>
<dbReference type="Pfam" id="PF22936">
    <property type="entry name" value="Pol_BBD"/>
    <property type="match status" value="1"/>
</dbReference>
<protein>
    <recommendedName>
        <fullName evidence="2">Retrovirus-related Pol polyprotein from transposon TNT 1-94-like beta-barrel domain-containing protein</fullName>
    </recommendedName>
</protein>
<keyword evidence="4" id="KW-1185">Reference proteome</keyword>
<sequence length="518" mass="58462">MDQDFAHMVAASNVPMLKPGEFELWRMRIEQYIQMIDYALWKVIDNGATLPKTTVVEGVEKVTPITSAEDKAQRRLEDAKLLLEAVEKRFGRNAATKKTQKNLLKQQYENFTAPSSEMLNQTFDRLQKLNTHVVVWRNKAELETMIMDDLYNNLKVYEPEVKWMSSSSSNIQNMAFVSSSNNNTCSSNEVVNVAHGVTTASTQVNTAYSTNIDNLSDAVICSFFASQPNSPQLAHEDLQQIHPNDIEEMYLRWQMAMLTIRARRFLKNTGRKHTVNEEGPNYALMAYSSLSSDSKDIEVGEITIRELRKKLEKLQKEKDNIQFNVDKFENASNSLNKLIECQIVDNCKKGLGYEKYNAVPPPYTGNFIPLTPDLSFTGFDEFVKKHVVENRKSDEEVSKVVRKSNDSSIIKDLVSDSEEENVSQTKTEKKTVKPSIAKIEFVKPKQQEKTPRSKAVVNAVKGNNVNAGNPQIDLQDQGMIDSGCSRHMTGNMSYITDYKEIDGGYVAFGGNPTGGKIT</sequence>
<evidence type="ECO:0000313" key="4">
    <source>
        <dbReference type="Proteomes" id="UP001151760"/>
    </source>
</evidence>
<reference evidence="3" key="1">
    <citation type="journal article" date="2022" name="Int. J. Mol. Sci.">
        <title>Draft Genome of Tanacetum Coccineum: Genomic Comparison of Closely Related Tanacetum-Family Plants.</title>
        <authorList>
            <person name="Yamashiro T."/>
            <person name="Shiraishi A."/>
            <person name="Nakayama K."/>
            <person name="Satake H."/>
        </authorList>
    </citation>
    <scope>NUCLEOTIDE SEQUENCE</scope>
</reference>
<dbReference type="InterPro" id="IPR054722">
    <property type="entry name" value="PolX-like_BBD"/>
</dbReference>
<evidence type="ECO:0000259" key="2">
    <source>
        <dbReference type="Pfam" id="PF22936"/>
    </source>
</evidence>
<gene>
    <name evidence="3" type="ORF">Tco_0939559</name>
</gene>
<name>A0ABQ5DL47_9ASTR</name>
<reference evidence="3" key="2">
    <citation type="submission" date="2022-01" db="EMBL/GenBank/DDBJ databases">
        <authorList>
            <person name="Yamashiro T."/>
            <person name="Shiraishi A."/>
            <person name="Satake H."/>
            <person name="Nakayama K."/>
        </authorList>
    </citation>
    <scope>NUCLEOTIDE SEQUENCE</scope>
</reference>
<accession>A0ABQ5DL47</accession>
<evidence type="ECO:0000313" key="3">
    <source>
        <dbReference type="EMBL" id="GJT39694.1"/>
    </source>
</evidence>
<organism evidence="3 4">
    <name type="scientific">Tanacetum coccineum</name>
    <dbReference type="NCBI Taxonomy" id="301880"/>
    <lineage>
        <taxon>Eukaryota</taxon>
        <taxon>Viridiplantae</taxon>
        <taxon>Streptophyta</taxon>
        <taxon>Embryophyta</taxon>
        <taxon>Tracheophyta</taxon>
        <taxon>Spermatophyta</taxon>
        <taxon>Magnoliopsida</taxon>
        <taxon>eudicotyledons</taxon>
        <taxon>Gunneridae</taxon>
        <taxon>Pentapetalae</taxon>
        <taxon>asterids</taxon>
        <taxon>campanulids</taxon>
        <taxon>Asterales</taxon>
        <taxon>Asteraceae</taxon>
        <taxon>Asteroideae</taxon>
        <taxon>Anthemideae</taxon>
        <taxon>Anthemidinae</taxon>
        <taxon>Tanacetum</taxon>
    </lineage>
</organism>